<organism evidence="2 3">
    <name type="scientific">Deinococcus cavernae</name>
    <dbReference type="NCBI Taxonomy" id="2320857"/>
    <lineage>
        <taxon>Bacteria</taxon>
        <taxon>Thermotogati</taxon>
        <taxon>Deinococcota</taxon>
        <taxon>Deinococci</taxon>
        <taxon>Deinococcales</taxon>
        <taxon>Deinococcaceae</taxon>
        <taxon>Deinococcus</taxon>
    </lineage>
</organism>
<sequence length="421" mass="45876">MRKVAIVGAGQAGLQLAHGLLQKGFSVTLVSDRTPEQFEQGRVLSTQCIFGDGLDTERRLGLNHWEGQGGEVETFSVNVAHPGVPGERLMHFSSPLEFHGHAVDQRVKFAGWLRAFQEAGGTVVMQAATPESVDDLAATHDLTLISAGKGDLGKLFRKNPERTPYDAPQRQCSLVYVRNAAPRKNGQGVSANLIPGAGEIFIIPGLTQDEQGRPLAYDSLLFEAIPGGPMDIFRDVKDPQELTAKLKDYIQQVIPWEAERLKDAELTDAQAWLMGGVKPEVRFPVATLPSGRPVMGLGDTVIVNDPITGQGSGTAAKAADHYLTRILERGDQPFDEAWMTQTFEDFYNDYAQFTCMWTNAMLAPPPEHVLNYFGAAQNVPSLAGLFCNAFNRPRTLFPWLGDPQAAADLVAEHTARAQANA</sequence>
<dbReference type="InterPro" id="IPR036188">
    <property type="entry name" value="FAD/NAD-bd_sf"/>
</dbReference>
<dbReference type="PRINTS" id="PR00420">
    <property type="entry name" value="RNGMNOXGNASE"/>
</dbReference>
<feature type="domain" description="Styrene monooxygenase StyA putative substrate binding" evidence="1">
    <location>
        <begin position="148"/>
        <end position="260"/>
    </location>
</feature>
<dbReference type="EMBL" id="QYUJ01000030">
    <property type="protein sequence ID" value="RJF69025.1"/>
    <property type="molecule type" value="Genomic_DNA"/>
</dbReference>
<evidence type="ECO:0000313" key="2">
    <source>
        <dbReference type="EMBL" id="RJF69025.1"/>
    </source>
</evidence>
<comment type="caution">
    <text evidence="2">The sequence shown here is derived from an EMBL/GenBank/DDBJ whole genome shotgun (WGS) entry which is preliminary data.</text>
</comment>
<reference evidence="2 3" key="1">
    <citation type="submission" date="2018-09" db="EMBL/GenBank/DDBJ databases">
        <authorList>
            <person name="Zhu H."/>
        </authorList>
    </citation>
    <scope>NUCLEOTIDE SEQUENCE [LARGE SCALE GENOMIC DNA]</scope>
    <source>
        <strain evidence="2 3">K2S05-167</strain>
    </source>
</reference>
<protein>
    <submittedName>
        <fullName evidence="2">FAD-binding oxidoreductase</fullName>
    </submittedName>
</protein>
<dbReference type="InterPro" id="IPR041654">
    <property type="entry name" value="StyA_sbd"/>
</dbReference>
<proteinExistence type="predicted"/>
<accession>A0A418UZX3</accession>
<dbReference type="AlphaFoldDB" id="A0A418UZX3"/>
<dbReference type="Pfam" id="PF17885">
    <property type="entry name" value="Smoa_sbd"/>
    <property type="match status" value="1"/>
</dbReference>
<keyword evidence="3" id="KW-1185">Reference proteome</keyword>
<evidence type="ECO:0000259" key="1">
    <source>
        <dbReference type="Pfam" id="PF17885"/>
    </source>
</evidence>
<name>A0A418UZX3_9DEIO</name>
<dbReference type="RefSeq" id="WP_119766888.1">
    <property type="nucleotide sequence ID" value="NZ_QYUJ01000030.1"/>
</dbReference>
<dbReference type="Proteomes" id="UP000286287">
    <property type="component" value="Unassembled WGS sequence"/>
</dbReference>
<dbReference type="Gene3D" id="3.50.50.60">
    <property type="entry name" value="FAD/NAD(P)-binding domain"/>
    <property type="match status" value="2"/>
</dbReference>
<dbReference type="Gene3D" id="3.30.9.40">
    <property type="match status" value="1"/>
</dbReference>
<evidence type="ECO:0000313" key="3">
    <source>
        <dbReference type="Proteomes" id="UP000286287"/>
    </source>
</evidence>
<dbReference type="OrthoDB" id="9766816at2"/>
<gene>
    <name evidence="2" type="ORF">D3875_22125</name>
</gene>
<dbReference type="SUPFAM" id="SSF51905">
    <property type="entry name" value="FAD/NAD(P)-binding domain"/>
    <property type="match status" value="1"/>
</dbReference>